<sequence>PPRLTSRAAGPPRAPAVAPTLAAMVRPRLRLARSLGAPSLAGPAAAERGLGARGAGGASPPPWRPRGRWAAVVAARARRGAETARHRPEHWAVRLAAALLVAPAAAGLEAEGALHRLLPMPEAPVVGSICLDDRVVMMAEG</sequence>
<comment type="caution">
    <text evidence="1">The sequence shown here is derived from an EMBL/GenBank/DDBJ whole genome shotgun (WGS) entry which is preliminary data.</text>
</comment>
<evidence type="ECO:0000313" key="1">
    <source>
        <dbReference type="EMBL" id="CAK0797674.1"/>
    </source>
</evidence>
<name>A0ABN9PWM2_9DINO</name>
<proteinExistence type="predicted"/>
<feature type="non-terminal residue" evidence="1">
    <location>
        <position position="1"/>
    </location>
</feature>
<keyword evidence="2" id="KW-1185">Reference proteome</keyword>
<dbReference type="Proteomes" id="UP001189429">
    <property type="component" value="Unassembled WGS sequence"/>
</dbReference>
<dbReference type="EMBL" id="CAUYUJ010001792">
    <property type="protein sequence ID" value="CAK0797674.1"/>
    <property type="molecule type" value="Genomic_DNA"/>
</dbReference>
<reference evidence="1" key="1">
    <citation type="submission" date="2023-10" db="EMBL/GenBank/DDBJ databases">
        <authorList>
            <person name="Chen Y."/>
            <person name="Shah S."/>
            <person name="Dougan E. K."/>
            <person name="Thang M."/>
            <person name="Chan C."/>
        </authorList>
    </citation>
    <scope>NUCLEOTIDE SEQUENCE [LARGE SCALE GENOMIC DNA]</scope>
</reference>
<organism evidence="1 2">
    <name type="scientific">Prorocentrum cordatum</name>
    <dbReference type="NCBI Taxonomy" id="2364126"/>
    <lineage>
        <taxon>Eukaryota</taxon>
        <taxon>Sar</taxon>
        <taxon>Alveolata</taxon>
        <taxon>Dinophyceae</taxon>
        <taxon>Prorocentrales</taxon>
        <taxon>Prorocentraceae</taxon>
        <taxon>Prorocentrum</taxon>
    </lineage>
</organism>
<accession>A0ABN9PWM2</accession>
<protein>
    <submittedName>
        <fullName evidence="1">Uncharacterized protein</fullName>
    </submittedName>
</protein>
<gene>
    <name evidence="1" type="ORF">PCOR1329_LOCUS6685</name>
</gene>
<evidence type="ECO:0000313" key="2">
    <source>
        <dbReference type="Proteomes" id="UP001189429"/>
    </source>
</evidence>